<gene>
    <name evidence="2" type="ORF">O1R50_21700</name>
</gene>
<protein>
    <submittedName>
        <fullName evidence="2">Uncharacterized protein</fullName>
    </submittedName>
</protein>
<evidence type="ECO:0000256" key="1">
    <source>
        <dbReference type="SAM" id="MobiDB-lite"/>
    </source>
</evidence>
<dbReference type="AlphaFoldDB" id="A0A9X3PNM7"/>
<organism evidence="2 3">
    <name type="scientific">Glycomyces luteolus</name>
    <dbReference type="NCBI Taxonomy" id="2670330"/>
    <lineage>
        <taxon>Bacteria</taxon>
        <taxon>Bacillati</taxon>
        <taxon>Actinomycetota</taxon>
        <taxon>Actinomycetes</taxon>
        <taxon>Glycomycetales</taxon>
        <taxon>Glycomycetaceae</taxon>
        <taxon>Glycomyces</taxon>
    </lineage>
</organism>
<dbReference type="RefSeq" id="WP_270112319.1">
    <property type="nucleotide sequence ID" value="NZ_JAPZVP010000021.1"/>
</dbReference>
<feature type="compositionally biased region" description="Polar residues" evidence="1">
    <location>
        <begin position="1"/>
        <end position="10"/>
    </location>
</feature>
<reference evidence="2" key="1">
    <citation type="submission" date="2022-12" db="EMBL/GenBank/DDBJ databases">
        <title>Gycomyces niveus sp.nov.,a novel actinomycete isolated from soil in Shouguan.</title>
        <authorList>
            <person name="Yang X."/>
        </authorList>
    </citation>
    <scope>NUCLEOTIDE SEQUENCE</scope>
    <source>
        <strain evidence="2">NEAU-A15</strain>
    </source>
</reference>
<name>A0A9X3PNM7_9ACTN</name>
<comment type="caution">
    <text evidence="2">The sequence shown here is derived from an EMBL/GenBank/DDBJ whole genome shotgun (WGS) entry which is preliminary data.</text>
</comment>
<dbReference type="EMBL" id="JAPZVP010000021">
    <property type="protein sequence ID" value="MDA1362255.1"/>
    <property type="molecule type" value="Genomic_DNA"/>
</dbReference>
<accession>A0A9X3PNM7</accession>
<evidence type="ECO:0000313" key="2">
    <source>
        <dbReference type="EMBL" id="MDA1362255.1"/>
    </source>
</evidence>
<keyword evidence="3" id="KW-1185">Reference proteome</keyword>
<sequence>MSDSNIASRPSDTEAKIRSRAVKPGHLEVGEFTSGHIGASSPFGTSSFPLPTASIYFEHTGPVATRILEDERH</sequence>
<proteinExistence type="predicted"/>
<dbReference type="Proteomes" id="UP001146067">
    <property type="component" value="Unassembled WGS sequence"/>
</dbReference>
<evidence type="ECO:0000313" key="3">
    <source>
        <dbReference type="Proteomes" id="UP001146067"/>
    </source>
</evidence>
<feature type="region of interest" description="Disordered" evidence="1">
    <location>
        <begin position="1"/>
        <end position="22"/>
    </location>
</feature>